<dbReference type="InterPro" id="IPR011990">
    <property type="entry name" value="TPR-like_helical_dom_sf"/>
</dbReference>
<comment type="caution">
    <text evidence="3">The sequence shown here is derived from an EMBL/GenBank/DDBJ whole genome shotgun (WGS) entry which is preliminary data.</text>
</comment>
<dbReference type="PROSITE" id="PS50005">
    <property type="entry name" value="TPR"/>
    <property type="match status" value="2"/>
</dbReference>
<evidence type="ECO:0000313" key="3">
    <source>
        <dbReference type="EMBL" id="MFC6439746.1"/>
    </source>
</evidence>
<proteinExistence type="predicted"/>
<dbReference type="Proteomes" id="UP001596364">
    <property type="component" value="Unassembled WGS sequence"/>
</dbReference>
<dbReference type="PROSITE" id="PS51257">
    <property type="entry name" value="PROKAR_LIPOPROTEIN"/>
    <property type="match status" value="1"/>
</dbReference>
<feature type="chain" id="PRO_5045103323" evidence="2">
    <location>
        <begin position="23"/>
        <end position="950"/>
    </location>
</feature>
<name>A0ABW1XIW6_9ALTE</name>
<dbReference type="SUPFAM" id="SSF48452">
    <property type="entry name" value="TPR-like"/>
    <property type="match status" value="2"/>
</dbReference>
<dbReference type="SMART" id="SM00028">
    <property type="entry name" value="TPR"/>
    <property type="match status" value="7"/>
</dbReference>
<keyword evidence="4" id="KW-1185">Reference proteome</keyword>
<evidence type="ECO:0000256" key="2">
    <source>
        <dbReference type="SAM" id="SignalP"/>
    </source>
</evidence>
<dbReference type="InterPro" id="IPR019734">
    <property type="entry name" value="TPR_rpt"/>
</dbReference>
<evidence type="ECO:0000256" key="1">
    <source>
        <dbReference type="PROSITE-ProRule" id="PRU00339"/>
    </source>
</evidence>
<keyword evidence="1" id="KW-0802">TPR repeat</keyword>
<keyword evidence="2" id="KW-0732">Signal</keyword>
<feature type="signal peptide" evidence="2">
    <location>
        <begin position="1"/>
        <end position="22"/>
    </location>
</feature>
<accession>A0ABW1XIW6</accession>
<sequence>MKVKPLLLLLSLLTGCAGSPPAEVVQKPRLAALRTELNALDHAPLEQITLPSLRDNYQRLLQDMDDPQLRQNISVRLADLEMMLAEEQIAQAPQLTQALDNAIAGYHQLLTQHPQNQHSAESLYQLAKAYELRGEADNSFTTLQQLVDEFPTSAYLAEVHFRRGEYLYARGQYPAAATAYQQVLAQGDNSNYYLIAAYMLGWAQFKQENYPAALDSFNDLLRQRLPDTLVQGELDVSAQLAALSSGDQRIVEDSLRIMALLFSYQQGPESLRAYFRAAPAQHDVLLYQRLGQLYLNEQRYAEAASVFAGFVAEHPSHSQAPLFFVRQIDTYLLGDFPSLVLPAKQAFVGQYGINGPYWATLDLSSKQIISPYLQQYLDQLARHYHSQARAIPAAQATPQDNSQPKAVELFLQAAQWYQEYVQTFPQTELVEENAFLMAEALLEGGKWQEAITAFESYAYQLTLNPRSAEAGYAALLIYQQQAASQQRSATGQQLSAWQQQWLDSQMAFIQHFANDPRVPDVLYELTQQLYQQQQYSAAIQRATDLLLLVKSLPTERWLSLHQIRANSQFELQQYVLAEQDYLRLCERLPPNDARFAQIDERLAASIYRQGETARQAGRINEAIEHFLRVVGLAPQSQIRVTAQFDAAQLQLSQQQWTQAAALLTDFRQRFTSHALAKGIDEQIIYAYQEAGLWRAAALELEQVWLANQDNEQGRQALWVAAEYFAKDGDSDKALSLTRTYAHKFPQPFDEAIEAMFRMSEFYLASNEPAKRRYWLNKLIQAHGQAGVKATERSRWLAAMSATQFAEDASYAFRQIALTLPLDKALTKKTRAFELAQSKWQQTDSYHVEQFSTLATGQMAALYAQMGADLMTSQRPTNLSQLELEEYEFLLEEQALPFEDEAIKLHEVNVQRCWQGLYNEAISNSFSALKQLLPGRYDKNEIIQEIDNALY</sequence>
<dbReference type="Gene3D" id="1.25.40.10">
    <property type="entry name" value="Tetratricopeptide repeat domain"/>
    <property type="match status" value="4"/>
</dbReference>
<dbReference type="RefSeq" id="WP_131256636.1">
    <property type="nucleotide sequence ID" value="NZ_JBHSUS010000001.1"/>
</dbReference>
<gene>
    <name evidence="3" type="ORF">ACFP85_06250</name>
</gene>
<protein>
    <submittedName>
        <fullName evidence="3">Tetratricopeptide repeat protein</fullName>
    </submittedName>
</protein>
<dbReference type="Pfam" id="PF13432">
    <property type="entry name" value="TPR_16"/>
    <property type="match status" value="1"/>
</dbReference>
<dbReference type="Pfam" id="PF13181">
    <property type="entry name" value="TPR_8"/>
    <property type="match status" value="1"/>
</dbReference>
<feature type="repeat" description="TPR" evidence="1">
    <location>
        <begin position="284"/>
        <end position="317"/>
    </location>
</feature>
<evidence type="ECO:0000313" key="4">
    <source>
        <dbReference type="Proteomes" id="UP001596364"/>
    </source>
</evidence>
<organism evidence="3 4">
    <name type="scientific">Pseudobowmanella zhangzhouensis</name>
    <dbReference type="NCBI Taxonomy" id="1537679"/>
    <lineage>
        <taxon>Bacteria</taxon>
        <taxon>Pseudomonadati</taxon>
        <taxon>Pseudomonadota</taxon>
        <taxon>Gammaproteobacteria</taxon>
        <taxon>Alteromonadales</taxon>
        <taxon>Alteromonadaceae</taxon>
    </lineage>
</organism>
<reference evidence="4" key="1">
    <citation type="journal article" date="2019" name="Int. J. Syst. Evol. Microbiol.">
        <title>The Global Catalogue of Microorganisms (GCM) 10K type strain sequencing project: providing services to taxonomists for standard genome sequencing and annotation.</title>
        <authorList>
            <consortium name="The Broad Institute Genomics Platform"/>
            <consortium name="The Broad Institute Genome Sequencing Center for Infectious Disease"/>
            <person name="Wu L."/>
            <person name="Ma J."/>
        </authorList>
    </citation>
    <scope>NUCLEOTIDE SEQUENCE [LARGE SCALE GENOMIC DNA]</scope>
    <source>
        <strain evidence="4">CGMCC 1.16031</strain>
    </source>
</reference>
<feature type="repeat" description="TPR" evidence="1">
    <location>
        <begin position="603"/>
        <end position="636"/>
    </location>
</feature>
<dbReference type="Pfam" id="PF13174">
    <property type="entry name" value="TPR_6"/>
    <property type="match status" value="2"/>
</dbReference>
<dbReference type="EMBL" id="JBHSUS010000001">
    <property type="protein sequence ID" value="MFC6439746.1"/>
    <property type="molecule type" value="Genomic_DNA"/>
</dbReference>